<dbReference type="Proteomes" id="UP000035680">
    <property type="component" value="Unassembled WGS sequence"/>
</dbReference>
<evidence type="ECO:0000259" key="1">
    <source>
        <dbReference type="Pfam" id="PF00182"/>
    </source>
</evidence>
<dbReference type="PANTHER" id="PTHR47836:SF2">
    <property type="entry name" value="GLYCOSIDE HYDROLASE FAMILY 19 CATALYTIC DOMAIN-CONTAINING PROTEIN"/>
    <property type="match status" value="1"/>
</dbReference>
<dbReference type="GO" id="GO:0004568">
    <property type="term" value="F:chitinase activity"/>
    <property type="evidence" value="ECO:0007669"/>
    <property type="project" value="InterPro"/>
</dbReference>
<keyword evidence="2" id="KW-1185">Reference proteome</keyword>
<reference evidence="2" key="1">
    <citation type="submission" date="2014-07" db="EMBL/GenBank/DDBJ databases">
        <authorList>
            <person name="Martin A.A"/>
            <person name="De Silva N."/>
        </authorList>
    </citation>
    <scope>NUCLEOTIDE SEQUENCE</scope>
</reference>
<reference evidence="3" key="2">
    <citation type="submission" date="2015-08" db="UniProtKB">
        <authorList>
            <consortium name="WormBaseParasite"/>
        </authorList>
    </citation>
    <scope>IDENTIFICATION</scope>
</reference>
<dbReference type="WBParaSite" id="SVE_0075500.1">
    <property type="protein sequence ID" value="SVE_0075500.1"/>
    <property type="gene ID" value="SVE_0075500"/>
</dbReference>
<evidence type="ECO:0000313" key="3">
    <source>
        <dbReference type="WBParaSite" id="SVE_0075500.1"/>
    </source>
</evidence>
<dbReference type="Gene3D" id="1.10.530.10">
    <property type="match status" value="1"/>
</dbReference>
<dbReference type="PANTHER" id="PTHR47836">
    <property type="entry name" value="PROTEIN CBG09520-RELATED"/>
    <property type="match status" value="1"/>
</dbReference>
<dbReference type="GO" id="GO:0016998">
    <property type="term" value="P:cell wall macromolecule catabolic process"/>
    <property type="evidence" value="ECO:0007669"/>
    <property type="project" value="InterPro"/>
</dbReference>
<dbReference type="CDD" id="cd00325">
    <property type="entry name" value="chitinase_GH19"/>
    <property type="match status" value="1"/>
</dbReference>
<proteinExistence type="predicted"/>
<dbReference type="InterPro" id="IPR023346">
    <property type="entry name" value="Lysozyme-like_dom_sf"/>
</dbReference>
<organism evidence="2 3">
    <name type="scientific">Strongyloides venezuelensis</name>
    <name type="common">Threadworm</name>
    <dbReference type="NCBI Taxonomy" id="75913"/>
    <lineage>
        <taxon>Eukaryota</taxon>
        <taxon>Metazoa</taxon>
        <taxon>Ecdysozoa</taxon>
        <taxon>Nematoda</taxon>
        <taxon>Chromadorea</taxon>
        <taxon>Rhabditida</taxon>
        <taxon>Tylenchina</taxon>
        <taxon>Panagrolaimomorpha</taxon>
        <taxon>Strongyloidoidea</taxon>
        <taxon>Strongyloididae</taxon>
        <taxon>Strongyloides</taxon>
    </lineage>
</organism>
<dbReference type="Pfam" id="PF00182">
    <property type="entry name" value="Glyco_hydro_19"/>
    <property type="match status" value="1"/>
</dbReference>
<sequence>MVFRILFRSNLPIQLALICFCIFNITNGLKCPTTKAYAKKPGDGCIKPTDPNNMPKSKLEEWFTKEMFEDLFPKANLGYGPHPCLPYSYESFVIASRYFPEFGNVKDNDTLDGSPSQYSGSVNSKRDLAAFFSHAIQETGENDASLYIGKNLSDPVQKAQADDCFYRGGLYNWFEGGPTSSFLNSSSPGYSPSDGDVCNQAGKYCADTSELSYFFPCNYDKADLQKNVQYFKGCYFGRGSIQISYNYNYGQFQNWLKSVNINVDLLKQPNLVMTKMDPPLSVMASIWFYMTPQPPKPAMHDIVIGRWNPGDVNKQSNYSGAIFGPTSLIINNECNGEDKTEPGGAGESRRIKAFKWFCKYFNVPTGPDATLSCKNMKQPFDRMQYGISYQPNWSQTWKEEPCQCSPASYGGMIPFFDEKYYPKNFVHSNEYNRKWCIKSLYDNPLMYSMSNKTSACLKYPNPEITTV</sequence>
<dbReference type="AlphaFoldDB" id="A0A0K0EW56"/>
<dbReference type="STRING" id="75913.A0A0K0EW56"/>
<dbReference type="Gene3D" id="3.30.20.10">
    <property type="entry name" value="Endochitinase, domain 2"/>
    <property type="match status" value="1"/>
</dbReference>
<dbReference type="GO" id="GO:0006032">
    <property type="term" value="P:chitin catabolic process"/>
    <property type="evidence" value="ECO:0007669"/>
    <property type="project" value="InterPro"/>
</dbReference>
<evidence type="ECO:0000313" key="2">
    <source>
        <dbReference type="Proteomes" id="UP000035680"/>
    </source>
</evidence>
<accession>A0A0K0EW56</accession>
<dbReference type="SUPFAM" id="SSF53955">
    <property type="entry name" value="Lysozyme-like"/>
    <property type="match status" value="1"/>
</dbReference>
<feature type="domain" description="Glycoside hydrolase family 19 catalytic" evidence="1">
    <location>
        <begin position="202"/>
        <end position="367"/>
    </location>
</feature>
<dbReference type="InterPro" id="IPR000726">
    <property type="entry name" value="Glyco_hydro_19_cat"/>
</dbReference>
<protein>
    <submittedName>
        <fullName evidence="3">Glyco_hydro_19_cat domain-containing protein</fullName>
    </submittedName>
</protein>
<name>A0A0K0EW56_STRVS</name>